<dbReference type="EMBL" id="AP017424">
    <property type="protein sequence ID" value="BAU83348.1"/>
    <property type="molecule type" value="Genomic_DNA"/>
</dbReference>
<organism evidence="1 2">
    <name type="scientific">Streptomyces laurentii</name>
    <dbReference type="NCBI Taxonomy" id="39478"/>
    <lineage>
        <taxon>Bacteria</taxon>
        <taxon>Bacillati</taxon>
        <taxon>Actinomycetota</taxon>
        <taxon>Actinomycetes</taxon>
        <taxon>Kitasatosporales</taxon>
        <taxon>Streptomycetaceae</taxon>
        <taxon>Streptomyces</taxon>
    </lineage>
</organism>
<sequence length="313" mass="32877">MAQDSWPDPARAGRSVTDAEFDVLSARNTDDGVYGSPADPAVATAGVGLAVTIRAGVAASVRGRAWMSGSTAVSLPVPANPSSQARTDRVVLRLDRSAWTVRAVVKAGTPGSGAPSVTRDAGTTGLWEVPIGTVAVPAGATGVQVTRGEQYVGARTRPCTSTTRPLFPVVGEQAYETNTGRLLMWTGSTWTTIYTPPTWADANSAVSGWSENVTAVVEMVGGSVHVRLGSWTRSGGTLANTTDSRLPVLIPAAFRHSTRTQYVGAYVNNNRNGRLTIHPANSDKPGQVWLTQKPEIRKGDYVMADSISWAAAS</sequence>
<proteinExistence type="predicted"/>
<dbReference type="KEGG" id="slau:SLA_2421"/>
<dbReference type="AlphaFoldDB" id="A0A169NEK5"/>
<keyword evidence="2" id="KW-1185">Reference proteome</keyword>
<evidence type="ECO:0000313" key="2">
    <source>
        <dbReference type="Proteomes" id="UP000217676"/>
    </source>
</evidence>
<reference evidence="1 2" key="1">
    <citation type="journal article" date="2016" name="Genome Announc.">
        <title>Complete Genome Sequence of Thiostrepton-Producing Streptomyces laurentii ATCC 31255.</title>
        <authorList>
            <person name="Doi K."/>
            <person name="Fujino Y."/>
            <person name="Nagayoshi Y."/>
            <person name="Ohshima T."/>
            <person name="Ogata S."/>
        </authorList>
    </citation>
    <scope>NUCLEOTIDE SEQUENCE [LARGE SCALE GENOMIC DNA]</scope>
    <source>
        <strain evidence="1 2">ATCC 31255</strain>
    </source>
</reference>
<dbReference type="Proteomes" id="UP000217676">
    <property type="component" value="Chromosome"/>
</dbReference>
<evidence type="ECO:0000313" key="1">
    <source>
        <dbReference type="EMBL" id="BAU83348.1"/>
    </source>
</evidence>
<name>A0A169NEK5_STRLU</name>
<evidence type="ECO:0008006" key="3">
    <source>
        <dbReference type="Google" id="ProtNLM"/>
    </source>
</evidence>
<protein>
    <recommendedName>
        <fullName evidence="3">Minor tail protein</fullName>
    </recommendedName>
</protein>
<gene>
    <name evidence="1" type="ORF">SLA_2421</name>
</gene>
<accession>A0A169NEK5</accession>